<accession>A0A8H4ITM3</accession>
<dbReference type="InterPro" id="IPR036291">
    <property type="entry name" value="NAD(P)-bd_dom_sf"/>
</dbReference>
<keyword evidence="1" id="KW-0560">Oxidoreductase</keyword>
<dbReference type="PANTHER" id="PTHR10366:SF562">
    <property type="entry name" value="ALDEHYDE REDUCTASE II (AFU_ORTHOLOGUE AFUA_1G11360)"/>
    <property type="match status" value="1"/>
</dbReference>
<dbReference type="GO" id="GO:0016616">
    <property type="term" value="F:oxidoreductase activity, acting on the CH-OH group of donors, NAD or NADP as acceptor"/>
    <property type="evidence" value="ECO:0007669"/>
    <property type="project" value="TreeGrafter"/>
</dbReference>
<dbReference type="Proteomes" id="UP000572817">
    <property type="component" value="Unassembled WGS sequence"/>
</dbReference>
<evidence type="ECO:0000313" key="5">
    <source>
        <dbReference type="Proteomes" id="UP000572817"/>
    </source>
</evidence>
<evidence type="ECO:0000259" key="3">
    <source>
        <dbReference type="Pfam" id="PF01370"/>
    </source>
</evidence>
<proteinExistence type="inferred from homology"/>
<dbReference type="InterPro" id="IPR050425">
    <property type="entry name" value="NAD(P)_dehydrat-like"/>
</dbReference>
<protein>
    <submittedName>
        <fullName evidence="4">Aldehyde reductase II</fullName>
    </submittedName>
</protein>
<sequence length="232" mass="24787">MESNTTLSPGVLVLVTGVNGYIASHVANELLLAGYRVRGTVRNVEKSKFELFEVPEMVLVNAFHKAAQGVVAIAHVASVMSLDADPNNVIPVVKDGVINALEAAASQPSIKSLVYTSSSSAATSPGIDVGHDVREDSWNEDAIKRAWSTLPGDAGDHVSIYAASKTEAEKALWKWVGERNLSFIVNSVLPNANFGRVPCPGHQEFPSTSGWIAALFKGTMSLEQMKTISPRT</sequence>
<dbReference type="OrthoDB" id="2735536at2759"/>
<dbReference type="Pfam" id="PF01370">
    <property type="entry name" value="Epimerase"/>
    <property type="match status" value="1"/>
</dbReference>
<name>A0A8H4ITM3_9PEZI</name>
<dbReference type="PANTHER" id="PTHR10366">
    <property type="entry name" value="NAD DEPENDENT EPIMERASE/DEHYDRATASE"/>
    <property type="match status" value="1"/>
</dbReference>
<keyword evidence="5" id="KW-1185">Reference proteome</keyword>
<dbReference type="AlphaFoldDB" id="A0A8H4ITM3"/>
<comment type="caution">
    <text evidence="4">The sequence shown here is derived from an EMBL/GenBank/DDBJ whole genome shotgun (WGS) entry which is preliminary data.</text>
</comment>
<dbReference type="SUPFAM" id="SSF51735">
    <property type="entry name" value="NAD(P)-binding Rossmann-fold domains"/>
    <property type="match status" value="1"/>
</dbReference>
<evidence type="ECO:0000256" key="1">
    <source>
        <dbReference type="ARBA" id="ARBA00023002"/>
    </source>
</evidence>
<evidence type="ECO:0000313" key="4">
    <source>
        <dbReference type="EMBL" id="KAF4306068.1"/>
    </source>
</evidence>
<gene>
    <name evidence="4" type="ORF">GTA08_BOTSDO06480</name>
</gene>
<organism evidence="4 5">
    <name type="scientific">Botryosphaeria dothidea</name>
    <dbReference type="NCBI Taxonomy" id="55169"/>
    <lineage>
        <taxon>Eukaryota</taxon>
        <taxon>Fungi</taxon>
        <taxon>Dikarya</taxon>
        <taxon>Ascomycota</taxon>
        <taxon>Pezizomycotina</taxon>
        <taxon>Dothideomycetes</taxon>
        <taxon>Dothideomycetes incertae sedis</taxon>
        <taxon>Botryosphaeriales</taxon>
        <taxon>Botryosphaeriaceae</taxon>
        <taxon>Botryosphaeria</taxon>
    </lineage>
</organism>
<dbReference type="InterPro" id="IPR001509">
    <property type="entry name" value="Epimerase_deHydtase"/>
</dbReference>
<dbReference type="EMBL" id="WWBZ02000040">
    <property type="protein sequence ID" value="KAF4306068.1"/>
    <property type="molecule type" value="Genomic_DNA"/>
</dbReference>
<evidence type="ECO:0000256" key="2">
    <source>
        <dbReference type="ARBA" id="ARBA00023445"/>
    </source>
</evidence>
<feature type="domain" description="NAD-dependent epimerase/dehydratase" evidence="3">
    <location>
        <begin position="13"/>
        <end position="185"/>
    </location>
</feature>
<reference evidence="4" key="1">
    <citation type="submission" date="2020-04" db="EMBL/GenBank/DDBJ databases">
        <title>Genome Assembly and Annotation of Botryosphaeria dothidea sdau 11-99, a Latent Pathogen of Apple Fruit Ring Rot in China.</title>
        <authorList>
            <person name="Yu C."/>
            <person name="Diao Y."/>
            <person name="Lu Q."/>
            <person name="Zhao J."/>
            <person name="Cui S."/>
            <person name="Peng C."/>
            <person name="He B."/>
            <person name="Liu H."/>
        </authorList>
    </citation>
    <scope>NUCLEOTIDE SEQUENCE [LARGE SCALE GENOMIC DNA]</scope>
    <source>
        <strain evidence="4">Sdau11-99</strain>
    </source>
</reference>
<comment type="similarity">
    <text evidence="2">Belongs to the NAD(P)-dependent epimerase/dehydratase family. Dihydroflavonol-4-reductase subfamily.</text>
</comment>
<dbReference type="Gene3D" id="3.40.50.720">
    <property type="entry name" value="NAD(P)-binding Rossmann-like Domain"/>
    <property type="match status" value="1"/>
</dbReference>